<evidence type="ECO:0000313" key="2">
    <source>
        <dbReference type="EMBL" id="MCP2344413.1"/>
    </source>
</evidence>
<feature type="compositionally biased region" description="Basic and acidic residues" evidence="1">
    <location>
        <begin position="41"/>
        <end position="54"/>
    </location>
</feature>
<sequence>MRATLICGAGDVRVEDVPDPVLLEPTDAIMARLDDLPPAAGDHHGEERMRMIER</sequence>
<name>A0ABT1JRN9_9ACTN</name>
<organism evidence="2 3">
    <name type="scientific">Nonomuraea roseoviolacea subsp. carminata</name>
    <dbReference type="NCBI Taxonomy" id="160689"/>
    <lineage>
        <taxon>Bacteria</taxon>
        <taxon>Bacillati</taxon>
        <taxon>Actinomycetota</taxon>
        <taxon>Actinomycetes</taxon>
        <taxon>Streptosporangiales</taxon>
        <taxon>Streptosporangiaceae</taxon>
        <taxon>Nonomuraea</taxon>
    </lineage>
</organism>
<reference evidence="2 3" key="1">
    <citation type="submission" date="2022-06" db="EMBL/GenBank/DDBJ databases">
        <title>Sequencing the genomes of 1000 actinobacteria strains.</title>
        <authorList>
            <person name="Klenk H.-P."/>
        </authorList>
    </citation>
    <scope>NUCLEOTIDE SEQUENCE [LARGE SCALE GENOMIC DNA]</scope>
    <source>
        <strain evidence="2 3">DSM 44170</strain>
    </source>
</reference>
<comment type="caution">
    <text evidence="2">The sequence shown here is derived from an EMBL/GenBank/DDBJ whole genome shotgun (WGS) entry which is preliminary data.</text>
</comment>
<gene>
    <name evidence="2" type="ORF">HD595_000535</name>
</gene>
<protein>
    <submittedName>
        <fullName evidence="2">Uncharacterized protein</fullName>
    </submittedName>
</protein>
<dbReference type="EMBL" id="JAMZEC010000001">
    <property type="protein sequence ID" value="MCP2344413.1"/>
    <property type="molecule type" value="Genomic_DNA"/>
</dbReference>
<evidence type="ECO:0000256" key="1">
    <source>
        <dbReference type="SAM" id="MobiDB-lite"/>
    </source>
</evidence>
<dbReference type="RefSeq" id="WP_253765382.1">
    <property type="nucleotide sequence ID" value="NZ_BAAAVE010000036.1"/>
</dbReference>
<evidence type="ECO:0000313" key="3">
    <source>
        <dbReference type="Proteomes" id="UP001320766"/>
    </source>
</evidence>
<keyword evidence="3" id="KW-1185">Reference proteome</keyword>
<dbReference type="Proteomes" id="UP001320766">
    <property type="component" value="Unassembled WGS sequence"/>
</dbReference>
<proteinExistence type="predicted"/>
<accession>A0ABT1JRN9</accession>
<feature type="region of interest" description="Disordered" evidence="1">
    <location>
        <begin position="35"/>
        <end position="54"/>
    </location>
</feature>